<dbReference type="GO" id="GO:0061578">
    <property type="term" value="F:K63-linked deubiquitinase activity"/>
    <property type="evidence" value="ECO:0007669"/>
    <property type="project" value="InterPro"/>
</dbReference>
<organism evidence="11 12">
    <name type="scientific">Pseudallescheria apiosperma</name>
    <name type="common">Scedosporium apiospermum</name>
    <dbReference type="NCBI Taxonomy" id="563466"/>
    <lineage>
        <taxon>Eukaryota</taxon>
        <taxon>Fungi</taxon>
        <taxon>Dikarya</taxon>
        <taxon>Ascomycota</taxon>
        <taxon>Pezizomycotina</taxon>
        <taxon>Sordariomycetes</taxon>
        <taxon>Hypocreomycetidae</taxon>
        <taxon>Microascales</taxon>
        <taxon>Microascaceae</taxon>
        <taxon>Scedosporium</taxon>
    </lineage>
</organism>
<comment type="cofactor">
    <cofactor evidence="1">
        <name>Zn(2+)</name>
        <dbReference type="ChEBI" id="CHEBI:29105"/>
    </cofactor>
</comment>
<feature type="region of interest" description="Disordered" evidence="9">
    <location>
        <begin position="1"/>
        <end position="20"/>
    </location>
</feature>
<dbReference type="HOGENOM" id="CLU_023304_4_0_1"/>
<accession>A0A084FUW9</accession>
<feature type="compositionally biased region" description="Basic and acidic residues" evidence="9">
    <location>
        <begin position="231"/>
        <end position="264"/>
    </location>
</feature>
<dbReference type="Pfam" id="PF01398">
    <property type="entry name" value="JAB"/>
    <property type="match status" value="1"/>
</dbReference>
<dbReference type="Pfam" id="PF08969">
    <property type="entry name" value="USP8_dimer"/>
    <property type="match status" value="1"/>
</dbReference>
<dbReference type="InterPro" id="IPR000555">
    <property type="entry name" value="JAMM/MPN+_dom"/>
</dbReference>
<keyword evidence="5" id="KW-0833">Ubl conjugation pathway</keyword>
<dbReference type="PANTHER" id="PTHR12947">
    <property type="entry name" value="AMSH-LIKE PROTEASE"/>
    <property type="match status" value="1"/>
</dbReference>
<dbReference type="EMBL" id="JOWA01000165">
    <property type="protein sequence ID" value="KEZ38881.1"/>
    <property type="molecule type" value="Genomic_DNA"/>
</dbReference>
<evidence type="ECO:0000313" key="11">
    <source>
        <dbReference type="EMBL" id="KEZ38881.1"/>
    </source>
</evidence>
<keyword evidence="8" id="KW-0482">Metalloprotease</keyword>
<feature type="domain" description="MPN" evidence="10">
    <location>
        <begin position="458"/>
        <end position="586"/>
    </location>
</feature>
<evidence type="ECO:0000313" key="12">
    <source>
        <dbReference type="Proteomes" id="UP000028545"/>
    </source>
</evidence>
<proteinExistence type="inferred from homology"/>
<dbReference type="RefSeq" id="XP_016638680.1">
    <property type="nucleotide sequence ID" value="XM_016783829.1"/>
</dbReference>
<evidence type="ECO:0000256" key="5">
    <source>
        <dbReference type="ARBA" id="ARBA00022786"/>
    </source>
</evidence>
<dbReference type="VEuPathDB" id="FungiDB:SAPIO_CDS10193"/>
<dbReference type="InterPro" id="IPR044098">
    <property type="entry name" value="STAMBP/STALP-like_MPN"/>
</dbReference>
<feature type="compositionally biased region" description="Pro residues" evidence="9">
    <location>
        <begin position="356"/>
        <end position="367"/>
    </location>
</feature>
<sequence>MSFMPTSPGRGGRGGFDAPRSIKEITDRAEDFYFNTNIPFKYWIQSCKTLRQEASFALRDGDYARAYLMLYRESSLVMNHLRIHPEFKDPESRRLYRPLLDDLDNVVQELEQIKPIIKEEYDDYQRMVASAARRESAAERQSLRPAPVRSAPRIVEVTDNVDYAVDLARDELRRRNGSRRVSRPANFEKGPAQSRKEYWVEPDAVDDHYYDRDGDYRRDVRPARPVSRPGYEPHEGYRDNYRDDYHQDPDDDWRAGLEATRRTLDSMTSKRRSYEPEPEIPSRPSSHAQPYYPTTSRSRPVNYIAEPPTTHLPSSPRPQRPPKEAYRDDNPFLPRPTPPKPDPYRRSSERTDHYDYPPPRPPPPPQTRTPDLEPEYSHYSNNSLPPRPRKEPQIRESDPYRGSDSYERRPYASREEPPPMPPAKYAPHDLRPPEDPPSSKRVSFRPAAYLENGDPVRYVFLPDQLRSSFLKIAAPNTAKGLETCGILCGTPVNNALFITCLLIPEQKSTPDTCETINETAMLDYCISEDLLVIGWIHTHPTQSCFMSSRDLHTQAGYQVMMPESIAIVCSPRHEPSYGIFRLTNPPGLPYILNCSKTETFHQHHIDNIYTGALRPAGHVCEVAKLAFKVHDLRP</sequence>
<dbReference type="GO" id="GO:0070536">
    <property type="term" value="P:protein K63-linked deubiquitination"/>
    <property type="evidence" value="ECO:0007669"/>
    <property type="project" value="InterPro"/>
</dbReference>
<dbReference type="GO" id="GO:0140492">
    <property type="term" value="F:metal-dependent deubiquitinase activity"/>
    <property type="evidence" value="ECO:0007669"/>
    <property type="project" value="InterPro"/>
</dbReference>
<comment type="similarity">
    <text evidence="2">Belongs to the peptidase M67C family.</text>
</comment>
<dbReference type="InterPro" id="IPR037518">
    <property type="entry name" value="MPN"/>
</dbReference>
<feature type="compositionally biased region" description="Basic and acidic residues" evidence="9">
    <location>
        <begin position="194"/>
        <end position="222"/>
    </location>
</feature>
<keyword evidence="3" id="KW-0645">Protease</keyword>
<comment type="caution">
    <text evidence="11">The sequence shown here is derived from an EMBL/GenBank/DDBJ whole genome shotgun (WGS) entry which is preliminary data.</text>
</comment>
<dbReference type="OMA" id="SWGVFRL"/>
<gene>
    <name evidence="11" type="ORF">SAPIO_CDS10193</name>
</gene>
<evidence type="ECO:0000256" key="2">
    <source>
        <dbReference type="ARBA" id="ARBA00010981"/>
    </source>
</evidence>
<reference evidence="11 12" key="1">
    <citation type="journal article" date="2014" name="Genome Announc.">
        <title>Draft genome sequence of the pathogenic fungus Scedosporium apiospermum.</title>
        <authorList>
            <person name="Vandeputte P."/>
            <person name="Ghamrawi S."/>
            <person name="Rechenmann M."/>
            <person name="Iltis A."/>
            <person name="Giraud S."/>
            <person name="Fleury M."/>
            <person name="Thornton C."/>
            <person name="Delhaes L."/>
            <person name="Meyer W."/>
            <person name="Papon N."/>
            <person name="Bouchara J.P."/>
        </authorList>
    </citation>
    <scope>NUCLEOTIDE SEQUENCE [LARGE SCALE GENOMIC DNA]</scope>
    <source>
        <strain evidence="11 12">IHEM 14462</strain>
    </source>
</reference>
<dbReference type="PROSITE" id="PS50249">
    <property type="entry name" value="MPN"/>
    <property type="match status" value="1"/>
</dbReference>
<protein>
    <recommendedName>
        <fullName evidence="10">MPN domain-containing protein</fullName>
    </recommendedName>
</protein>
<dbReference type="GO" id="GO:0006508">
    <property type="term" value="P:proteolysis"/>
    <property type="evidence" value="ECO:0007669"/>
    <property type="project" value="UniProtKB-KW"/>
</dbReference>
<feature type="compositionally biased region" description="Basic and acidic residues" evidence="9">
    <location>
        <begin position="426"/>
        <end position="438"/>
    </location>
</feature>
<evidence type="ECO:0000256" key="8">
    <source>
        <dbReference type="ARBA" id="ARBA00023049"/>
    </source>
</evidence>
<keyword evidence="4" id="KW-0479">Metal-binding</keyword>
<dbReference type="PANTHER" id="PTHR12947:SF13">
    <property type="entry name" value="FI19924P1"/>
    <property type="match status" value="1"/>
</dbReference>
<evidence type="ECO:0000256" key="6">
    <source>
        <dbReference type="ARBA" id="ARBA00022801"/>
    </source>
</evidence>
<evidence type="ECO:0000256" key="1">
    <source>
        <dbReference type="ARBA" id="ARBA00001947"/>
    </source>
</evidence>
<dbReference type="GO" id="GO:0005768">
    <property type="term" value="C:endosome"/>
    <property type="evidence" value="ECO:0007669"/>
    <property type="project" value="TreeGrafter"/>
</dbReference>
<keyword evidence="7" id="KW-0862">Zinc</keyword>
<evidence type="ECO:0000256" key="3">
    <source>
        <dbReference type="ARBA" id="ARBA00022670"/>
    </source>
</evidence>
<evidence type="ECO:0000256" key="9">
    <source>
        <dbReference type="SAM" id="MobiDB-lite"/>
    </source>
</evidence>
<dbReference type="FunFam" id="3.40.140.10:FF:000033">
    <property type="entry name" value="AMSH-like protease sst2"/>
    <property type="match status" value="1"/>
</dbReference>
<dbReference type="MEROPS" id="M67.A14"/>
<dbReference type="CDD" id="cd08066">
    <property type="entry name" value="MPN_AMSH_like"/>
    <property type="match status" value="1"/>
</dbReference>
<keyword evidence="6" id="KW-0378">Hydrolase</keyword>
<evidence type="ECO:0000259" key="10">
    <source>
        <dbReference type="PROSITE" id="PS50249"/>
    </source>
</evidence>
<evidence type="ECO:0000256" key="4">
    <source>
        <dbReference type="ARBA" id="ARBA00022723"/>
    </source>
</evidence>
<dbReference type="Gene3D" id="3.40.140.10">
    <property type="entry name" value="Cytidine Deaminase, domain 2"/>
    <property type="match status" value="1"/>
</dbReference>
<dbReference type="GeneID" id="27719365"/>
<dbReference type="GO" id="GO:0016020">
    <property type="term" value="C:membrane"/>
    <property type="evidence" value="ECO:0007669"/>
    <property type="project" value="TreeGrafter"/>
</dbReference>
<evidence type="ECO:0000256" key="7">
    <source>
        <dbReference type="ARBA" id="ARBA00022833"/>
    </source>
</evidence>
<dbReference type="SUPFAM" id="SSF102712">
    <property type="entry name" value="JAB1/MPN domain"/>
    <property type="match status" value="1"/>
</dbReference>
<dbReference type="Gene3D" id="1.20.58.80">
    <property type="entry name" value="Phosphotransferase system, lactose/cellobiose-type IIA subunit"/>
    <property type="match status" value="1"/>
</dbReference>
<name>A0A084FUW9_PSEDA</name>
<dbReference type="Proteomes" id="UP000028545">
    <property type="component" value="Unassembled WGS sequence"/>
</dbReference>
<feature type="region of interest" description="Disordered" evidence="9">
    <location>
        <begin position="175"/>
        <end position="446"/>
    </location>
</feature>
<dbReference type="SMART" id="SM00232">
    <property type="entry name" value="JAB_MPN"/>
    <property type="match status" value="1"/>
</dbReference>
<keyword evidence="12" id="KW-1185">Reference proteome</keyword>
<dbReference type="OrthoDB" id="3640at2759"/>
<dbReference type="GO" id="GO:0046872">
    <property type="term" value="F:metal ion binding"/>
    <property type="evidence" value="ECO:0007669"/>
    <property type="project" value="UniProtKB-KW"/>
</dbReference>
<dbReference type="AlphaFoldDB" id="A0A084FUW9"/>
<feature type="compositionally biased region" description="Basic and acidic residues" evidence="9">
    <location>
        <begin position="388"/>
        <end position="417"/>
    </location>
</feature>
<feature type="compositionally biased region" description="Basic and acidic residues" evidence="9">
    <location>
        <begin position="321"/>
        <end position="330"/>
    </location>
</feature>
<feature type="compositionally biased region" description="Basic and acidic residues" evidence="9">
    <location>
        <begin position="342"/>
        <end position="355"/>
    </location>
</feature>
<dbReference type="InterPro" id="IPR015063">
    <property type="entry name" value="USP8_dimer"/>
</dbReference>
<dbReference type="KEGG" id="sapo:SAPIO_CDS10193"/>